<dbReference type="InterPro" id="IPR036621">
    <property type="entry name" value="Anticodon-bd_dom_sf"/>
</dbReference>
<dbReference type="FunFam" id="3.30.980.10:FF:000005">
    <property type="entry name" value="Threonyl-tRNA synthetase, mitochondrial"/>
    <property type="match status" value="1"/>
</dbReference>
<keyword evidence="11 13" id="KW-0030">Aminoacyl-tRNA synthetase</keyword>
<dbReference type="PANTHER" id="PTHR11451">
    <property type="entry name" value="THREONINE-TRNA LIGASE"/>
    <property type="match status" value="1"/>
</dbReference>
<evidence type="ECO:0000259" key="14">
    <source>
        <dbReference type="PROSITE" id="PS50862"/>
    </source>
</evidence>
<dbReference type="SMART" id="SM00863">
    <property type="entry name" value="tRNA_SAD"/>
    <property type="match status" value="1"/>
</dbReference>
<keyword evidence="7 13" id="KW-0862">Zinc</keyword>
<dbReference type="GO" id="GO:0046872">
    <property type="term" value="F:metal ion binding"/>
    <property type="evidence" value="ECO:0007669"/>
    <property type="project" value="UniProtKB-KW"/>
</dbReference>
<comment type="cofactor">
    <cofactor evidence="13">
        <name>Zn(2+)</name>
        <dbReference type="ChEBI" id="CHEBI:29105"/>
    </cofactor>
    <text evidence="13">Binds 1 zinc ion per subunit.</text>
</comment>
<evidence type="ECO:0000256" key="11">
    <source>
        <dbReference type="ARBA" id="ARBA00023146"/>
    </source>
</evidence>
<name>F3YW51_DESAF</name>
<dbReference type="InterPro" id="IPR002320">
    <property type="entry name" value="Thr-tRNA-ligase_IIa"/>
</dbReference>
<dbReference type="InterPro" id="IPR004095">
    <property type="entry name" value="TGS"/>
</dbReference>
<dbReference type="KEGG" id="daf:Desaf_0803"/>
<evidence type="ECO:0000256" key="1">
    <source>
        <dbReference type="ARBA" id="ARBA00008226"/>
    </source>
</evidence>
<dbReference type="PRINTS" id="PR01047">
    <property type="entry name" value="TRNASYNTHTHR"/>
</dbReference>
<reference evidence="16 17" key="1">
    <citation type="journal article" date="2011" name="J. Bacteriol.">
        <title>Genome sequence of the mercury-methylating and pleomorphic Desulfovibrio africanus Strain Walvis Bay.</title>
        <authorList>
            <person name="Brown S.D."/>
            <person name="Wall J.D."/>
            <person name="Kucken A.M."/>
            <person name="Gilmour C.C."/>
            <person name="Podar M."/>
            <person name="Brandt C.C."/>
            <person name="Teshima H."/>
            <person name="Detter J.C."/>
            <person name="Han C.S."/>
            <person name="Land M.L."/>
            <person name="Lucas S."/>
            <person name="Han J."/>
            <person name="Pennacchio L."/>
            <person name="Nolan M."/>
            <person name="Pitluck S."/>
            <person name="Woyke T."/>
            <person name="Goodwin L."/>
            <person name="Palumbo A.V."/>
            <person name="Elias D.A."/>
        </authorList>
    </citation>
    <scope>NUCLEOTIDE SEQUENCE [LARGE SCALE GENOMIC DNA]</scope>
    <source>
        <strain evidence="16 17">Walvis Bay</strain>
    </source>
</reference>
<sequence>MQIEIAGQQIEVQSGVSVGEALSQVVSKKKLKEVLAAKCNGQTLDLSRTVPTDCAALEPVFEDSPEGLDIIRHSAAHLMAEAVKKLFPTAKVTIGPAIASGFYYDFEFERTFTPEDLEKIEQEMLRLAGKDEPFECRVLPADEAKDLFASMGEPYKIEIIEDLGAQTVSLYTNGSFVDLCRGPHVPSSGRIKAFKLMSVAGAYWRGDEKRQQLQRIYGTAFASPKDLKKHLERIEEAKKRDHRKLGTQLDLFSFCDEAGAGMVIWHPKGALIRTIIEDFERKEHLRRGYHIVQGPQLLKRELWERSGHYEHYRQNMYFTEIDEQAYGVKPMNCLSHMLIYKSKVRSYRDLPLRLFELGVVHRHEKSGVLHGLLRVRQFTQDDAHIICRPDQLEDEIIGVVHFVRDVMGIFGFNFEAEISTRPEKSIGSDADWERATNALMKALDKAGLKYGINEGDGAFYGPKIDIVIKDALDRRWQCATIQCDFTLPERFDLAYVGQDGERHRPVMVHRVILGSLERFIGVLTEHFAGAFPVWLAPEQVRILNVTDAQAEYTSKVLDALREQGIRAEADLRNEKLGYKVREAQLEKIPYMLVVGDKEVETGVVNVRTRSGENLGVKTPAEVAAMIHDEGMEPFKRGGMRYSFTYAAAAATDSGQ</sequence>
<evidence type="ECO:0000256" key="2">
    <source>
        <dbReference type="ARBA" id="ARBA00022490"/>
    </source>
</evidence>
<protein>
    <recommendedName>
        <fullName evidence="13">Threonine--tRNA ligase</fullName>
        <ecNumber evidence="13">6.1.1.3</ecNumber>
    </recommendedName>
    <alternativeName>
        <fullName evidence="13">Threonyl-tRNA synthetase</fullName>
        <shortName evidence="13">ThrRS</shortName>
    </alternativeName>
</protein>
<comment type="similarity">
    <text evidence="1 13">Belongs to the class-II aminoacyl-tRNA synthetase family.</text>
</comment>
<evidence type="ECO:0000256" key="5">
    <source>
        <dbReference type="ARBA" id="ARBA00022723"/>
    </source>
</evidence>
<proteinExistence type="inferred from homology"/>
<dbReference type="SUPFAM" id="SSF55186">
    <property type="entry name" value="ThrRS/AlaRS common domain"/>
    <property type="match status" value="1"/>
</dbReference>
<dbReference type="InterPro" id="IPR004154">
    <property type="entry name" value="Anticodon-bd"/>
</dbReference>
<dbReference type="CDD" id="cd00860">
    <property type="entry name" value="ThrRS_anticodon"/>
    <property type="match status" value="1"/>
</dbReference>
<keyword evidence="10 13" id="KW-0648">Protein biosynthesis</keyword>
<evidence type="ECO:0000256" key="10">
    <source>
        <dbReference type="ARBA" id="ARBA00022917"/>
    </source>
</evidence>
<evidence type="ECO:0000256" key="9">
    <source>
        <dbReference type="ARBA" id="ARBA00022884"/>
    </source>
</evidence>
<dbReference type="Pfam" id="PF07973">
    <property type="entry name" value="tRNA_SAD"/>
    <property type="match status" value="1"/>
</dbReference>
<dbReference type="Gene3D" id="3.40.50.800">
    <property type="entry name" value="Anticodon-binding domain"/>
    <property type="match status" value="1"/>
</dbReference>
<accession>F3YW51</accession>
<feature type="binding site" evidence="13">
    <location>
        <position position="509"/>
    </location>
    <ligand>
        <name>Zn(2+)</name>
        <dbReference type="ChEBI" id="CHEBI:29105"/>
        <note>catalytic</note>
    </ligand>
</feature>
<dbReference type="SUPFAM" id="SSF52954">
    <property type="entry name" value="Class II aaRS ABD-related"/>
    <property type="match status" value="1"/>
</dbReference>
<dbReference type="FunFam" id="3.30.54.20:FF:000002">
    <property type="entry name" value="Threonine--tRNA ligase"/>
    <property type="match status" value="1"/>
</dbReference>
<dbReference type="GO" id="GO:0000049">
    <property type="term" value="F:tRNA binding"/>
    <property type="evidence" value="ECO:0007669"/>
    <property type="project" value="UniProtKB-KW"/>
</dbReference>
<evidence type="ECO:0000256" key="8">
    <source>
        <dbReference type="ARBA" id="ARBA00022840"/>
    </source>
</evidence>
<dbReference type="AlphaFoldDB" id="F3YW51"/>
<dbReference type="CDD" id="cd00771">
    <property type="entry name" value="ThrRS_core"/>
    <property type="match status" value="1"/>
</dbReference>
<comment type="subunit">
    <text evidence="13">Homodimer.</text>
</comment>
<keyword evidence="3 13" id="KW-0820">tRNA-binding</keyword>
<comment type="subcellular location">
    <subcellularLocation>
        <location evidence="13">Cytoplasm</location>
    </subcellularLocation>
</comment>
<dbReference type="Pfam" id="PF00587">
    <property type="entry name" value="tRNA-synt_2b"/>
    <property type="match status" value="1"/>
</dbReference>
<dbReference type="RefSeq" id="WP_014258986.1">
    <property type="nucleotide sequence ID" value="NC_016629.1"/>
</dbReference>
<dbReference type="FunFam" id="3.40.50.800:FF:000001">
    <property type="entry name" value="Threonine--tRNA ligase"/>
    <property type="match status" value="1"/>
</dbReference>
<dbReference type="HOGENOM" id="CLU_008554_0_1_7"/>
<feature type="domain" description="TGS" evidence="15">
    <location>
        <begin position="1"/>
        <end position="60"/>
    </location>
</feature>
<organism evidence="16 17">
    <name type="scientific">Desulfocurvibacter africanus subsp. africanus str. Walvis Bay</name>
    <dbReference type="NCBI Taxonomy" id="690850"/>
    <lineage>
        <taxon>Bacteria</taxon>
        <taxon>Pseudomonadati</taxon>
        <taxon>Thermodesulfobacteriota</taxon>
        <taxon>Desulfovibrionia</taxon>
        <taxon>Desulfovibrionales</taxon>
        <taxon>Desulfovibrionaceae</taxon>
        <taxon>Desulfocurvibacter</taxon>
    </lineage>
</organism>
<feature type="binding site" evidence="13">
    <location>
        <position position="384"/>
    </location>
    <ligand>
        <name>Zn(2+)</name>
        <dbReference type="ChEBI" id="CHEBI:29105"/>
        <note>catalytic</note>
    </ligand>
</feature>
<evidence type="ECO:0000256" key="4">
    <source>
        <dbReference type="ARBA" id="ARBA00022598"/>
    </source>
</evidence>
<keyword evidence="8 13" id="KW-0067">ATP-binding</keyword>
<feature type="domain" description="Aminoacyl-transfer RNA synthetases class-II family profile" evidence="14">
    <location>
        <begin position="226"/>
        <end position="532"/>
    </location>
</feature>
<dbReference type="Gene3D" id="3.30.54.20">
    <property type="match status" value="1"/>
</dbReference>
<dbReference type="GO" id="GO:0004829">
    <property type="term" value="F:threonine-tRNA ligase activity"/>
    <property type="evidence" value="ECO:0007669"/>
    <property type="project" value="UniProtKB-UniRule"/>
</dbReference>
<dbReference type="GO" id="GO:0005524">
    <property type="term" value="F:ATP binding"/>
    <property type="evidence" value="ECO:0007669"/>
    <property type="project" value="UniProtKB-UniRule"/>
</dbReference>
<dbReference type="GO" id="GO:0005829">
    <property type="term" value="C:cytosol"/>
    <property type="evidence" value="ECO:0007669"/>
    <property type="project" value="TreeGrafter"/>
</dbReference>
<dbReference type="InterPro" id="IPR002314">
    <property type="entry name" value="aa-tRNA-synt_IIb"/>
</dbReference>
<evidence type="ECO:0000313" key="17">
    <source>
        <dbReference type="Proteomes" id="UP000007844"/>
    </source>
</evidence>
<evidence type="ECO:0000259" key="15">
    <source>
        <dbReference type="PROSITE" id="PS51880"/>
    </source>
</evidence>
<keyword evidence="4 13" id="KW-0436">Ligase</keyword>
<keyword evidence="2 13" id="KW-0963">Cytoplasm</keyword>
<keyword evidence="9 13" id="KW-0694">RNA-binding</keyword>
<dbReference type="Gene3D" id="3.30.930.10">
    <property type="entry name" value="Bira Bifunctional Protein, Domain 2"/>
    <property type="match status" value="1"/>
</dbReference>
<keyword evidence="6 13" id="KW-0547">Nucleotide-binding</keyword>
<feature type="region of interest" description="Catalytic" evidence="13">
    <location>
        <begin position="241"/>
        <end position="532"/>
    </location>
</feature>
<dbReference type="FunFam" id="3.30.930.10:FF:000002">
    <property type="entry name" value="Threonine--tRNA ligase"/>
    <property type="match status" value="1"/>
</dbReference>
<dbReference type="InterPro" id="IPR045864">
    <property type="entry name" value="aa-tRNA-synth_II/BPL/LPL"/>
</dbReference>
<dbReference type="GO" id="GO:0006435">
    <property type="term" value="P:threonyl-tRNA aminoacylation"/>
    <property type="evidence" value="ECO:0007669"/>
    <property type="project" value="UniProtKB-UniRule"/>
</dbReference>
<evidence type="ECO:0000256" key="3">
    <source>
        <dbReference type="ARBA" id="ARBA00022555"/>
    </source>
</evidence>
<dbReference type="STRING" id="690850.Desaf_0803"/>
<dbReference type="PANTHER" id="PTHR11451:SF44">
    <property type="entry name" value="THREONINE--TRNA LIGASE, CHLOROPLASTIC_MITOCHONDRIAL 2"/>
    <property type="match status" value="1"/>
</dbReference>
<dbReference type="InterPro" id="IPR047246">
    <property type="entry name" value="ThrRS_anticodon"/>
</dbReference>
<dbReference type="SUPFAM" id="SSF55681">
    <property type="entry name" value="Class II aaRS and biotin synthetases"/>
    <property type="match status" value="1"/>
</dbReference>
<dbReference type="EC" id="6.1.1.3" evidence="13"/>
<dbReference type="PROSITE" id="PS50862">
    <property type="entry name" value="AA_TRNA_LIGASE_II"/>
    <property type="match status" value="1"/>
</dbReference>
<dbReference type="InterPro" id="IPR033728">
    <property type="entry name" value="ThrRS_core"/>
</dbReference>
<evidence type="ECO:0000256" key="13">
    <source>
        <dbReference type="HAMAP-Rule" id="MF_00184"/>
    </source>
</evidence>
<evidence type="ECO:0000256" key="7">
    <source>
        <dbReference type="ARBA" id="ARBA00022833"/>
    </source>
</evidence>
<keyword evidence="17" id="KW-1185">Reference proteome</keyword>
<dbReference type="InterPro" id="IPR018163">
    <property type="entry name" value="Thr/Ala-tRNA-synth_IIc_edit"/>
</dbReference>
<dbReference type="PROSITE" id="PS51880">
    <property type="entry name" value="TGS"/>
    <property type="match status" value="1"/>
</dbReference>
<dbReference type="Proteomes" id="UP000007844">
    <property type="component" value="Chromosome"/>
</dbReference>
<evidence type="ECO:0000256" key="12">
    <source>
        <dbReference type="ARBA" id="ARBA00049515"/>
    </source>
</evidence>
<gene>
    <name evidence="13" type="primary">thrS</name>
    <name evidence="16" type="ORF">Desaf_0803</name>
</gene>
<keyword evidence="5 13" id="KW-0479">Metal-binding</keyword>
<comment type="catalytic activity">
    <reaction evidence="12 13">
        <text>tRNA(Thr) + L-threonine + ATP = L-threonyl-tRNA(Thr) + AMP + diphosphate + H(+)</text>
        <dbReference type="Rhea" id="RHEA:24624"/>
        <dbReference type="Rhea" id="RHEA-COMP:9670"/>
        <dbReference type="Rhea" id="RHEA-COMP:9704"/>
        <dbReference type="ChEBI" id="CHEBI:15378"/>
        <dbReference type="ChEBI" id="CHEBI:30616"/>
        <dbReference type="ChEBI" id="CHEBI:33019"/>
        <dbReference type="ChEBI" id="CHEBI:57926"/>
        <dbReference type="ChEBI" id="CHEBI:78442"/>
        <dbReference type="ChEBI" id="CHEBI:78534"/>
        <dbReference type="ChEBI" id="CHEBI:456215"/>
        <dbReference type="EC" id="6.1.1.3"/>
    </reaction>
</comment>
<dbReference type="Gene3D" id="3.30.980.10">
    <property type="entry name" value="Threonyl-trna Synthetase, Chain A, domain 2"/>
    <property type="match status" value="1"/>
</dbReference>
<dbReference type="HAMAP" id="MF_00184">
    <property type="entry name" value="Thr_tRNA_synth"/>
    <property type="match status" value="1"/>
</dbReference>
<evidence type="ECO:0000256" key="6">
    <source>
        <dbReference type="ARBA" id="ARBA00022741"/>
    </source>
</evidence>
<feature type="binding site" evidence="13">
    <location>
        <position position="333"/>
    </location>
    <ligand>
        <name>Zn(2+)</name>
        <dbReference type="ChEBI" id="CHEBI:29105"/>
        <note>catalytic</note>
    </ligand>
</feature>
<evidence type="ECO:0000313" key="16">
    <source>
        <dbReference type="EMBL" id="EGJ49154.1"/>
    </source>
</evidence>
<dbReference type="InterPro" id="IPR006195">
    <property type="entry name" value="aa-tRNA-synth_II"/>
</dbReference>
<dbReference type="NCBIfam" id="TIGR00418">
    <property type="entry name" value="thrS"/>
    <property type="match status" value="1"/>
</dbReference>
<dbReference type="eggNOG" id="COG0441">
    <property type="taxonomic scope" value="Bacteria"/>
</dbReference>
<dbReference type="EMBL" id="CP003221">
    <property type="protein sequence ID" value="EGJ49154.1"/>
    <property type="molecule type" value="Genomic_DNA"/>
</dbReference>
<dbReference type="InterPro" id="IPR012947">
    <property type="entry name" value="tRNA_SAD"/>
</dbReference>
<dbReference type="Pfam" id="PF03129">
    <property type="entry name" value="HGTP_anticodon"/>
    <property type="match status" value="1"/>
</dbReference>